<organism evidence="9 10">
    <name type="scientific">Candidatus Clostridium eludens</name>
    <dbReference type="NCBI Taxonomy" id="3381663"/>
    <lineage>
        <taxon>Bacteria</taxon>
        <taxon>Bacillati</taxon>
        <taxon>Bacillota</taxon>
        <taxon>Clostridia</taxon>
        <taxon>Eubacteriales</taxon>
        <taxon>Clostridiaceae</taxon>
        <taxon>Clostridium</taxon>
    </lineage>
</organism>
<dbReference type="InterPro" id="IPR002104">
    <property type="entry name" value="Integrase_catalytic"/>
</dbReference>
<dbReference type="PANTHER" id="PTHR30349:SF41">
    <property type="entry name" value="INTEGRASE_RECOMBINASE PROTEIN MJ0367-RELATED"/>
    <property type="match status" value="1"/>
</dbReference>
<gene>
    <name evidence="9" type="ORF">ACJDU8_25190</name>
</gene>
<dbReference type="RefSeq" id="WP_406794934.1">
    <property type="nucleotide sequence ID" value="NZ_JBJHZX010000101.1"/>
</dbReference>
<keyword evidence="10" id="KW-1185">Reference proteome</keyword>
<evidence type="ECO:0000256" key="6">
    <source>
        <dbReference type="PROSITE-ProRule" id="PRU01248"/>
    </source>
</evidence>
<accession>A0ABW8SV38</accession>
<dbReference type="InterPro" id="IPR044068">
    <property type="entry name" value="CB"/>
</dbReference>
<dbReference type="InterPro" id="IPR010998">
    <property type="entry name" value="Integrase_recombinase_N"/>
</dbReference>
<evidence type="ECO:0000256" key="5">
    <source>
        <dbReference type="ARBA" id="ARBA00023172"/>
    </source>
</evidence>
<dbReference type="EMBL" id="JBJHZX010000101">
    <property type="protein sequence ID" value="MFL0198819.1"/>
    <property type="molecule type" value="Genomic_DNA"/>
</dbReference>
<comment type="function">
    <text evidence="1">Site-specific tyrosine recombinase, which acts by catalyzing the cutting and rejoining of the recombining DNA molecules.</text>
</comment>
<proteinExistence type="inferred from homology"/>
<feature type="domain" description="Tyr recombinase" evidence="7">
    <location>
        <begin position="180"/>
        <end position="374"/>
    </location>
</feature>
<dbReference type="Pfam" id="PF00589">
    <property type="entry name" value="Phage_integrase"/>
    <property type="match status" value="1"/>
</dbReference>
<keyword evidence="3" id="KW-0229">DNA integration</keyword>
<dbReference type="Gene3D" id="1.10.150.130">
    <property type="match status" value="1"/>
</dbReference>
<evidence type="ECO:0000259" key="8">
    <source>
        <dbReference type="PROSITE" id="PS51900"/>
    </source>
</evidence>
<reference evidence="9 10" key="1">
    <citation type="submission" date="2024-11" db="EMBL/GenBank/DDBJ databases">
        <authorList>
            <person name="Heng Y.C."/>
            <person name="Lim A.C.H."/>
            <person name="Lee J.K.Y."/>
            <person name="Kittelmann S."/>
        </authorList>
    </citation>
    <scope>NUCLEOTIDE SEQUENCE [LARGE SCALE GENOMIC DNA]</scope>
    <source>
        <strain evidence="9 10">WILCCON 0269</strain>
    </source>
</reference>
<evidence type="ECO:0000259" key="7">
    <source>
        <dbReference type="PROSITE" id="PS51898"/>
    </source>
</evidence>
<evidence type="ECO:0000256" key="1">
    <source>
        <dbReference type="ARBA" id="ARBA00003283"/>
    </source>
</evidence>
<keyword evidence="5" id="KW-0233">DNA recombination</keyword>
<dbReference type="PROSITE" id="PS51900">
    <property type="entry name" value="CB"/>
    <property type="match status" value="1"/>
</dbReference>
<evidence type="ECO:0000256" key="3">
    <source>
        <dbReference type="ARBA" id="ARBA00022908"/>
    </source>
</evidence>
<dbReference type="PROSITE" id="PS51898">
    <property type="entry name" value="TYR_RECOMBINASE"/>
    <property type="match status" value="1"/>
</dbReference>
<dbReference type="SUPFAM" id="SSF56349">
    <property type="entry name" value="DNA breaking-rejoining enzymes"/>
    <property type="match status" value="1"/>
</dbReference>
<keyword evidence="4 6" id="KW-0238">DNA-binding</keyword>
<dbReference type="Gene3D" id="1.10.443.10">
    <property type="entry name" value="Intergrase catalytic core"/>
    <property type="match status" value="1"/>
</dbReference>
<dbReference type="Proteomes" id="UP001623660">
    <property type="component" value="Unassembled WGS sequence"/>
</dbReference>
<evidence type="ECO:0000256" key="2">
    <source>
        <dbReference type="ARBA" id="ARBA00008857"/>
    </source>
</evidence>
<dbReference type="InterPro" id="IPR013762">
    <property type="entry name" value="Integrase-like_cat_sf"/>
</dbReference>
<dbReference type="Pfam" id="PF02899">
    <property type="entry name" value="Phage_int_SAM_1"/>
    <property type="match status" value="1"/>
</dbReference>
<evidence type="ECO:0000313" key="10">
    <source>
        <dbReference type="Proteomes" id="UP001623660"/>
    </source>
</evidence>
<dbReference type="InterPro" id="IPR011010">
    <property type="entry name" value="DNA_brk_join_enz"/>
</dbReference>
<evidence type="ECO:0000313" key="9">
    <source>
        <dbReference type="EMBL" id="MFL0198819.1"/>
    </source>
</evidence>
<feature type="domain" description="Core-binding (CB)" evidence="8">
    <location>
        <begin position="23"/>
        <end position="130"/>
    </location>
</feature>
<sequence>MKVEKVIGKDGNILSYILVGSNFSEIDVVGNFIRFLQVKNYSPNTIKNYIYDLKYYFEYLESSNKEYNNVEPKELVNFIEYLKGIKVVNKTNKVVSIYDVRSEFTSYGGLSATTINRILACISSFYDWVTLNDSSINNPIINVVNYKTVPVSDSYKGMLSFAKKGNQMKSRFLKIKVPKKLPRPISDTNINLIINSFKTYRDRAILLLALQGGLRIGEILGLTFEDINFRKRELSITFREDNPNGARVKGSKDRVVQLYEPEALNELNNYILYERPDSETEYIFLSNKGKKKGEALTYQGINTIFNYHCKKLGLKENGMGKMLTLHALRHTHATRMYEGGMSLLSLQKRLGHSSPQSTQVYTKIADAKVKEEYKRVIDNTKEK</sequence>
<dbReference type="CDD" id="cd00397">
    <property type="entry name" value="DNA_BRE_C"/>
    <property type="match status" value="1"/>
</dbReference>
<dbReference type="InterPro" id="IPR004107">
    <property type="entry name" value="Integrase_SAM-like_N"/>
</dbReference>
<comment type="caution">
    <text evidence="9">The sequence shown here is derived from an EMBL/GenBank/DDBJ whole genome shotgun (WGS) entry which is preliminary data.</text>
</comment>
<dbReference type="PANTHER" id="PTHR30349">
    <property type="entry name" value="PHAGE INTEGRASE-RELATED"/>
    <property type="match status" value="1"/>
</dbReference>
<name>A0ABW8SV38_9CLOT</name>
<protein>
    <submittedName>
        <fullName evidence="9">Tyrosine-type recombinase/integrase</fullName>
    </submittedName>
</protein>
<dbReference type="InterPro" id="IPR050090">
    <property type="entry name" value="Tyrosine_recombinase_XerCD"/>
</dbReference>
<evidence type="ECO:0000256" key="4">
    <source>
        <dbReference type="ARBA" id="ARBA00023125"/>
    </source>
</evidence>
<comment type="similarity">
    <text evidence="2">Belongs to the 'phage' integrase family.</text>
</comment>